<dbReference type="AlphaFoldDB" id="F2LWP9"/>
<sequence length="180" mass="20042">MDVSSAALNPILHYKLDPGEWGSSAPATAGTSVARVASHESANLQRFESKATKEGCYVVGKDLYLNLQKNGIYLAATSGHSSAITYCPKRAKQQEVNKQLGSLIDGKIRNYENKQVELDTMLKTAKNKADETIYESKLRQIKERKLLLQQKKMRLYTQVTLLFAQNLPIDPSTINVDLLV</sequence>
<protein>
    <submittedName>
        <fullName evidence="1">Uncharacterized protein</fullName>
    </submittedName>
</protein>
<evidence type="ECO:0000313" key="2">
    <source>
        <dbReference type="Proteomes" id="UP000008139"/>
    </source>
</evidence>
<dbReference type="Proteomes" id="UP000008139">
    <property type="component" value="Chromosome"/>
</dbReference>
<proteinExistence type="predicted"/>
<dbReference type="InParanoid" id="F2LWP9"/>
<dbReference type="STRING" id="760142.Hipma_0044"/>
<dbReference type="EMBL" id="CP002606">
    <property type="protein sequence ID" value="AEA33027.1"/>
    <property type="molecule type" value="Genomic_DNA"/>
</dbReference>
<dbReference type="KEGG" id="hmr:Hipma_0044"/>
<evidence type="ECO:0000313" key="1">
    <source>
        <dbReference type="EMBL" id="AEA33027.1"/>
    </source>
</evidence>
<reference evidence="2" key="2">
    <citation type="submission" date="2011-03" db="EMBL/GenBank/DDBJ databases">
        <title>The complete genome of Hippea maritima DSM 10411.</title>
        <authorList>
            <consortium name="US DOE Joint Genome Institute (JGI-PGF)"/>
            <person name="Lucas S."/>
            <person name="Copeland A."/>
            <person name="Lapidus A."/>
            <person name="Bruce D."/>
            <person name="Goodwin L."/>
            <person name="Pitluck S."/>
            <person name="Peters L."/>
            <person name="Kyrpides N."/>
            <person name="Mavromatis K."/>
            <person name="Pagani I."/>
            <person name="Ivanova N."/>
            <person name="Mikhailova N."/>
            <person name="Lu M."/>
            <person name="Detter J.C."/>
            <person name="Tapia R."/>
            <person name="Han C."/>
            <person name="Land M."/>
            <person name="Hauser L."/>
            <person name="Markowitz V."/>
            <person name="Cheng J.-F."/>
            <person name="Hugenholtz P."/>
            <person name="Woyke T."/>
            <person name="Wu D."/>
            <person name="Spring S."/>
            <person name="Schroeder M."/>
            <person name="Brambilla E."/>
            <person name="Klenk H.-P."/>
            <person name="Eisen J.A."/>
        </authorList>
    </citation>
    <scope>NUCLEOTIDE SEQUENCE [LARGE SCALE GENOMIC DNA]</scope>
    <source>
        <strain evidence="2">ATCC 700847 / DSM 10411 / MH2</strain>
    </source>
</reference>
<organism evidence="1 2">
    <name type="scientific">Hippea maritima (strain ATCC 700847 / DSM 10411 / MH2)</name>
    <dbReference type="NCBI Taxonomy" id="760142"/>
    <lineage>
        <taxon>Bacteria</taxon>
        <taxon>Pseudomonadati</taxon>
        <taxon>Campylobacterota</taxon>
        <taxon>Desulfurellia</taxon>
        <taxon>Desulfurellales</taxon>
        <taxon>Hippeaceae</taxon>
        <taxon>Hippea</taxon>
    </lineage>
</organism>
<name>F2LWP9_HIPMA</name>
<dbReference type="OrthoDB" id="46862at2"/>
<dbReference type="RefSeq" id="WP_013681072.1">
    <property type="nucleotide sequence ID" value="NC_015318.1"/>
</dbReference>
<accession>F2LWP9</accession>
<dbReference type="HOGENOM" id="CLU_128129_0_0_7"/>
<gene>
    <name evidence="1" type="ordered locus">Hipma_0044</name>
</gene>
<dbReference type="eggNOG" id="ENOG5031THU">
    <property type="taxonomic scope" value="Bacteria"/>
</dbReference>
<keyword evidence="2" id="KW-1185">Reference proteome</keyword>
<reference evidence="1 2" key="1">
    <citation type="journal article" date="2011" name="Stand. Genomic Sci.">
        <title>Complete genome sequence of the thermophilic sulfur-reducer Hippea maritima type strain (MH(2)).</title>
        <authorList>
            <person name="Huntemann M."/>
            <person name="Lu M."/>
            <person name="Nolan M."/>
            <person name="Lapidus A."/>
            <person name="Lucas S."/>
            <person name="Hammon N."/>
            <person name="Deshpande S."/>
            <person name="Cheng J.F."/>
            <person name="Tapia R."/>
            <person name="Han C."/>
            <person name="Goodwin L."/>
            <person name="Pitluck S."/>
            <person name="Liolios K."/>
            <person name="Pagani I."/>
            <person name="Ivanova N."/>
            <person name="Ovchinikova G."/>
            <person name="Pati A."/>
            <person name="Chen A."/>
            <person name="Palaniappan K."/>
            <person name="Land M."/>
            <person name="Hauser L."/>
            <person name="Jeffries C.D."/>
            <person name="Detter J.C."/>
            <person name="Brambilla E.M."/>
            <person name="Rohde M."/>
            <person name="Spring S."/>
            <person name="Goker M."/>
            <person name="Woyke T."/>
            <person name="Bristow J."/>
            <person name="Eisen J.A."/>
            <person name="Markowitz V."/>
            <person name="Hugenholtz P."/>
            <person name="Kyrpides N.C."/>
            <person name="Klenk H.P."/>
            <person name="Mavromatis K."/>
        </authorList>
    </citation>
    <scope>NUCLEOTIDE SEQUENCE [LARGE SCALE GENOMIC DNA]</scope>
    <source>
        <strain evidence="2">ATCC 700847 / DSM 10411 / MH2</strain>
    </source>
</reference>